<dbReference type="AlphaFoldDB" id="G0IYH4"/>
<dbReference type="GO" id="GO:0030170">
    <property type="term" value="F:pyridoxal phosphate binding"/>
    <property type="evidence" value="ECO:0007669"/>
    <property type="project" value="InterPro"/>
</dbReference>
<dbReference type="GO" id="GO:0003824">
    <property type="term" value="F:catalytic activity"/>
    <property type="evidence" value="ECO:0007669"/>
    <property type="project" value="InterPro"/>
</dbReference>
<accession>G0IYH4</accession>
<dbReference type="HOGENOM" id="CLU_028286_0_1_10"/>
<dbReference type="InterPro" id="IPR011037">
    <property type="entry name" value="Pyrv_Knase-like_insert_dom_sf"/>
</dbReference>
<keyword evidence="3" id="KW-1185">Reference proteome</keyword>
<dbReference type="InterPro" id="IPR005303">
    <property type="entry name" value="MOCOS_middle"/>
</dbReference>
<dbReference type="Pfam" id="PF03473">
    <property type="entry name" value="MOSC"/>
    <property type="match status" value="1"/>
</dbReference>
<dbReference type="EMBL" id="CP002955">
    <property type="protein sequence ID" value="AEL26397.1"/>
    <property type="molecule type" value="Genomic_DNA"/>
</dbReference>
<dbReference type="PANTHER" id="PTHR14237:SF19">
    <property type="entry name" value="MITOCHONDRIAL AMIDOXIME REDUCING COMPONENT 1"/>
    <property type="match status" value="1"/>
</dbReference>
<organism evidence="2 3">
    <name type="scientific">Cyclobacterium marinum (strain ATCC 25205 / DSM 745 / LMG 13164 / NCIMB 1802)</name>
    <name type="common">Flectobacillus marinus</name>
    <dbReference type="NCBI Taxonomy" id="880070"/>
    <lineage>
        <taxon>Bacteria</taxon>
        <taxon>Pseudomonadati</taxon>
        <taxon>Bacteroidota</taxon>
        <taxon>Cytophagia</taxon>
        <taxon>Cytophagales</taxon>
        <taxon>Cyclobacteriaceae</taxon>
        <taxon>Cyclobacterium</taxon>
    </lineage>
</organism>
<dbReference type="PROSITE" id="PS51340">
    <property type="entry name" value="MOSC"/>
    <property type="match status" value="1"/>
</dbReference>
<dbReference type="SUPFAM" id="SSF50800">
    <property type="entry name" value="PK beta-barrel domain-like"/>
    <property type="match status" value="1"/>
</dbReference>
<gene>
    <name evidence="2" type="ordered locus">Cycma_2658</name>
</gene>
<dbReference type="OrthoDB" id="581532at2"/>
<proteinExistence type="predicted"/>
<evidence type="ECO:0000313" key="2">
    <source>
        <dbReference type="EMBL" id="AEL26397.1"/>
    </source>
</evidence>
<reference evidence="3" key="1">
    <citation type="submission" date="2011-07" db="EMBL/GenBank/DDBJ databases">
        <title>The complete genome of Cyclobacterium marinum DSM 745.</title>
        <authorList>
            <person name="Lucas S."/>
            <person name="Han J."/>
            <person name="Lapidus A."/>
            <person name="Bruce D."/>
            <person name="Goodwin L."/>
            <person name="Pitluck S."/>
            <person name="Peters L."/>
            <person name="Kyrpides N."/>
            <person name="Mavromatis K."/>
            <person name="Ivanova N."/>
            <person name="Ovchinnikova G."/>
            <person name="Chertkov O."/>
            <person name="Detter J.C."/>
            <person name="Tapia R."/>
            <person name="Han C."/>
            <person name="Land M."/>
            <person name="Hauser L."/>
            <person name="Markowitz V."/>
            <person name="Cheng J.-F."/>
            <person name="Hugenholtz P."/>
            <person name="Woyke T."/>
            <person name="Wu D."/>
            <person name="Tindall B."/>
            <person name="Schuetze A."/>
            <person name="Brambilla E."/>
            <person name="Klenk H.-P."/>
            <person name="Eisen J.A."/>
        </authorList>
    </citation>
    <scope>NUCLEOTIDE SEQUENCE [LARGE SCALE GENOMIC DNA]</scope>
    <source>
        <strain evidence="3">ATCC 25205 / DSM 745 / LMG 13164 / NCIMB 1802</strain>
    </source>
</reference>
<dbReference type="SUPFAM" id="SSF141673">
    <property type="entry name" value="MOSC N-terminal domain-like"/>
    <property type="match status" value="1"/>
</dbReference>
<sequence>MKVSQINIFPIKSLGGINFTDAIVETSGFQFDRNWMLVDENGKFLTQRTMPEMALFYTEIRENSLYVYHQSNPQNGIEIPYSQSSGKIIKSQVWNDPIEALHVSSEADTWFSAQLKISCQLLKMDLSNKRFIENKYKVNNEYVSFADSMPYLIIGEASLEDLNDRMEIPVPMNRFRPNIVFTGDKPFLEDSWDKIQIGEVFFQVTKPCARCVMTTIDQDTATKGKEPLKTLAKYRKVDGKILFGQNLIALNNGKISVGDEVKAL</sequence>
<dbReference type="Pfam" id="PF03476">
    <property type="entry name" value="MOSC_N"/>
    <property type="match status" value="1"/>
</dbReference>
<protein>
    <submittedName>
        <fullName evidence="2">MOSC domain containing protein</fullName>
    </submittedName>
</protein>
<evidence type="ECO:0000259" key="1">
    <source>
        <dbReference type="PROSITE" id="PS51340"/>
    </source>
</evidence>
<dbReference type="RefSeq" id="WP_014020689.1">
    <property type="nucleotide sequence ID" value="NC_015914.1"/>
</dbReference>
<dbReference type="GO" id="GO:0030151">
    <property type="term" value="F:molybdenum ion binding"/>
    <property type="evidence" value="ECO:0007669"/>
    <property type="project" value="InterPro"/>
</dbReference>
<dbReference type="STRING" id="880070.Cycma_2658"/>
<dbReference type="InterPro" id="IPR005302">
    <property type="entry name" value="MoCF_Sase_C"/>
</dbReference>
<dbReference type="PANTHER" id="PTHR14237">
    <property type="entry name" value="MOLYBDOPTERIN COFACTOR SULFURASE MOSC"/>
    <property type="match status" value="1"/>
</dbReference>
<name>G0IYH4_CYCMS</name>
<evidence type="ECO:0000313" key="3">
    <source>
        <dbReference type="Proteomes" id="UP000001635"/>
    </source>
</evidence>
<dbReference type="eggNOG" id="COG3217">
    <property type="taxonomic scope" value="Bacteria"/>
</dbReference>
<dbReference type="KEGG" id="cmr:Cycma_2658"/>
<feature type="domain" description="MOSC" evidence="1">
    <location>
        <begin position="119"/>
        <end position="264"/>
    </location>
</feature>
<dbReference type="Proteomes" id="UP000001635">
    <property type="component" value="Chromosome"/>
</dbReference>